<dbReference type="VEuPathDB" id="TriTrypDB:TvY486_1008190"/>
<name>G0U7B5_TRYVY</name>
<accession>G0U7B5</accession>
<reference evidence="1" key="1">
    <citation type="journal article" date="2012" name="Proc. Natl. Acad. Sci. U.S.A.">
        <title>Antigenic diversity is generated by distinct evolutionary mechanisms in African trypanosome species.</title>
        <authorList>
            <person name="Jackson A.P."/>
            <person name="Berry A."/>
            <person name="Aslett M."/>
            <person name="Allison H.C."/>
            <person name="Burton P."/>
            <person name="Vavrova-Anderson J."/>
            <person name="Brown R."/>
            <person name="Browne H."/>
            <person name="Corton N."/>
            <person name="Hauser H."/>
            <person name="Gamble J."/>
            <person name="Gilderthorp R."/>
            <person name="Marcello L."/>
            <person name="McQuillan J."/>
            <person name="Otto T.D."/>
            <person name="Quail M.A."/>
            <person name="Sanders M.J."/>
            <person name="van Tonder A."/>
            <person name="Ginger M.L."/>
            <person name="Field M.C."/>
            <person name="Barry J.D."/>
            <person name="Hertz-Fowler C."/>
            <person name="Berriman M."/>
        </authorList>
    </citation>
    <scope>NUCLEOTIDE SEQUENCE</scope>
    <source>
        <strain evidence="1">Y486</strain>
    </source>
</reference>
<dbReference type="AlphaFoldDB" id="G0U7B5"/>
<dbReference type="EMBL" id="HE573026">
    <property type="protein sequence ID" value="CCC51773.1"/>
    <property type="molecule type" value="Genomic_DNA"/>
</dbReference>
<proteinExistence type="predicted"/>
<sequence>MAIVDALLCNVSYSLKLVNFRGIHNCYCMCHIDTSYFYFRLFNSKSPQTKQINKCSKKIRDETTINKQQQQKKKKKTIYILKRWRKLCMFEIFHAHTQFKCIFVLY</sequence>
<evidence type="ECO:0000313" key="1">
    <source>
        <dbReference type="EMBL" id="CCC51773.1"/>
    </source>
</evidence>
<protein>
    <submittedName>
        <fullName evidence="1">Uncharacterized protein</fullName>
    </submittedName>
</protein>
<gene>
    <name evidence="1" type="ORF">TVY486_1008190</name>
</gene>
<organism evidence="1">
    <name type="scientific">Trypanosoma vivax (strain Y486)</name>
    <dbReference type="NCBI Taxonomy" id="1055687"/>
    <lineage>
        <taxon>Eukaryota</taxon>
        <taxon>Discoba</taxon>
        <taxon>Euglenozoa</taxon>
        <taxon>Kinetoplastea</taxon>
        <taxon>Metakinetoplastina</taxon>
        <taxon>Trypanosomatida</taxon>
        <taxon>Trypanosomatidae</taxon>
        <taxon>Trypanosoma</taxon>
        <taxon>Duttonella</taxon>
    </lineage>
</organism>